<dbReference type="EMBL" id="JPIT01000031">
    <property type="protein sequence ID" value="KIO43556.1"/>
    <property type="molecule type" value="Genomic_DNA"/>
</dbReference>
<reference evidence="3 5" key="2">
    <citation type="submission" date="2014-07" db="EMBL/GenBank/DDBJ databases">
        <title>Porphyromonadaceae bacterium OUH 334697 = ATCC BAA-2682 = DSM 28341 draft genome.</title>
        <authorList>
            <person name="Sydenham T.V."/>
            <person name="Hasman H."/>
            <person name="Justesen U.S."/>
        </authorList>
    </citation>
    <scope>NUCLEOTIDE SEQUENCE [LARGE SCALE GENOMIC DNA]</scope>
    <source>
        <strain evidence="3 5">OUH 334697</strain>
    </source>
</reference>
<dbReference type="SMART" id="SM00487">
    <property type="entry name" value="DEXDc"/>
    <property type="match status" value="1"/>
</dbReference>
<dbReference type="Proteomes" id="UP000031937">
    <property type="component" value="Unassembled WGS sequence"/>
</dbReference>
<dbReference type="REBASE" id="252870">
    <property type="entry name" value="Sju2682ORF10545P"/>
</dbReference>
<feature type="domain" description="Helicase ATP-binding" evidence="2">
    <location>
        <begin position="29"/>
        <end position="279"/>
    </location>
</feature>
<dbReference type="InterPro" id="IPR027417">
    <property type="entry name" value="P-loop_NTPase"/>
</dbReference>
<evidence type="ECO:0000313" key="4">
    <source>
        <dbReference type="EMBL" id="KIO45719.1"/>
    </source>
</evidence>
<reference evidence="4 6" key="1">
    <citation type="submission" date="2014-07" db="EMBL/GenBank/DDBJ databases">
        <title>Porphyromonadaceae bacterium OUH 308042 = ATCC BAA-2681 = DSM 28342 draft genome.</title>
        <authorList>
            <person name="Sydenham T.V."/>
            <person name="Hasman H."/>
            <person name="Justensen U.S."/>
        </authorList>
    </citation>
    <scope>NUCLEOTIDE SEQUENCE [LARGE SCALE GENOMIC DNA]</scope>
    <source>
        <strain evidence="4 6">OUH 308042</strain>
    </source>
</reference>
<dbReference type="GO" id="GO:0005829">
    <property type="term" value="C:cytosol"/>
    <property type="evidence" value="ECO:0007669"/>
    <property type="project" value="TreeGrafter"/>
</dbReference>
<organism evidence="4 6">
    <name type="scientific">Sanguibacteroides justesenii</name>
    <dbReference type="NCBI Taxonomy" id="1547597"/>
    <lineage>
        <taxon>Bacteria</taxon>
        <taxon>Pseudomonadati</taxon>
        <taxon>Bacteroidota</taxon>
        <taxon>Bacteroidia</taxon>
        <taxon>Bacteroidales</taxon>
        <taxon>Porphyromonadaceae</taxon>
        <taxon>Sanguibacteroides</taxon>
    </lineage>
</organism>
<dbReference type="CDD" id="cd18785">
    <property type="entry name" value="SF2_C"/>
    <property type="match status" value="1"/>
</dbReference>
<dbReference type="Proteomes" id="UP000031980">
    <property type="component" value="Unassembled WGS sequence"/>
</dbReference>
<evidence type="ECO:0000313" key="5">
    <source>
        <dbReference type="Proteomes" id="UP000031937"/>
    </source>
</evidence>
<dbReference type="EMBL" id="JPIU01000037">
    <property type="protein sequence ID" value="KIO45719.1"/>
    <property type="molecule type" value="Genomic_DNA"/>
</dbReference>
<dbReference type="InterPro" id="IPR050742">
    <property type="entry name" value="Helicase_Restrict-Modif_Enz"/>
</dbReference>
<name>A0A0C3RIE1_9PORP</name>
<evidence type="ECO:0000313" key="3">
    <source>
        <dbReference type="EMBL" id="KIO43556.1"/>
    </source>
</evidence>
<dbReference type="GO" id="GO:0005524">
    <property type="term" value="F:ATP binding"/>
    <property type="evidence" value="ECO:0007669"/>
    <property type="project" value="InterPro"/>
</dbReference>
<dbReference type="AlphaFoldDB" id="A0A0C3RIE1"/>
<dbReference type="GO" id="GO:0003677">
    <property type="term" value="F:DNA binding"/>
    <property type="evidence" value="ECO:0007669"/>
    <property type="project" value="InterPro"/>
</dbReference>
<gene>
    <name evidence="4" type="ORF">BA92_04475</name>
    <name evidence="3" type="ORF">IE90_10540</name>
</gene>
<dbReference type="InterPro" id="IPR006935">
    <property type="entry name" value="Helicase/UvrB_N"/>
</dbReference>
<keyword evidence="6" id="KW-1185">Reference proteome</keyword>
<keyword evidence="1" id="KW-1133">Transmembrane helix</keyword>
<dbReference type="Pfam" id="PF04851">
    <property type="entry name" value="ResIII"/>
    <property type="match status" value="1"/>
</dbReference>
<dbReference type="Gene3D" id="3.40.50.300">
    <property type="entry name" value="P-loop containing nucleotide triphosphate hydrolases"/>
    <property type="match status" value="1"/>
</dbReference>
<dbReference type="InterPro" id="IPR014001">
    <property type="entry name" value="Helicase_ATP-bd"/>
</dbReference>
<keyword evidence="1" id="KW-0812">Transmembrane</keyword>
<dbReference type="SUPFAM" id="SSF52540">
    <property type="entry name" value="P-loop containing nucleoside triphosphate hydrolases"/>
    <property type="match status" value="1"/>
</dbReference>
<accession>A0A0C3RIE1</accession>
<protein>
    <recommendedName>
        <fullName evidence="2">Helicase ATP-binding domain-containing protein</fullName>
    </recommendedName>
</protein>
<feature type="transmembrane region" description="Helical" evidence="1">
    <location>
        <begin position="57"/>
        <end position="79"/>
    </location>
</feature>
<dbReference type="GO" id="GO:0016787">
    <property type="term" value="F:hydrolase activity"/>
    <property type="evidence" value="ECO:0007669"/>
    <property type="project" value="InterPro"/>
</dbReference>
<proteinExistence type="predicted"/>
<sequence length="902" mass="106627">MDYLYEELEKSKKYVENPIVIPEYITRNLKFDLFYWQREALENFLLNERNKERGNHLMFNMATGTGKTLLMAALLLYYYKQGYRKVIFFVNQNNIVGKTEDNLSNPGHNKYLFQPIITIDQETVNIKKVEVFSDRDDVLEIKFCSIQKLHNDVYNIKENTTTLQELQERDIIMIADEAHHLNANTKNETGVLYGPDFNTGISETNAKEEDIERGWENTAIQLLLNKYGYRGDRPNKNILLEFTATIPEVRSVLQKYADKTVYKFQIEDFLRAGYTKEIHLVSSSFDKRLRILQALLFNWYRQEIAIKFHLYDFKSVILFRSKTIEASQTDFAFFRELIDNLSISDFDFIGTVKEEELDRMKEVYRRGQSRIVDIRRYIADNRVEVQSIIEFLQTHFKVQNCIITNSSDRTAKGKGKGEEKTTESQDRLLNNLEDRNNIIRAVFSVQRLTEGWDVLNLYDIVRLYEGQNTGGSNVKKSATSRATTQEVQLIGRGIRYYPFSYGDKERGRRKFDDDLTHELRVLEEFYFHSDNDERYIGDLIQELKRKNLIEDRKIRKVFGLKEAFRACEFYRKAKLFKNERIVNPFRQKKSLDQIEKEWYFACTIIEEQKEAKILFDDNRDDEDKYVDHAESKTLLITIRDMERHIVMKAINRLSKQVDSVYRIGNLSKELKVESIDELYDSGLLAGLPLSVTTNRALTHNDYLKIAIRFFEQLEQEIKKYSRPYTATCFKSVALADVFEKSKEKLVEANYDKEYEKSMVANDWYVLDAFVGTDEERDLLEFIKGYIGNLKSRYDEVYLLRNEEIYKIYDREGRGFMPDFLLFLRKGDDYFQVFVEPKGSDRLKTDQWKNDFLQAITTEDQNYIDRSLMQQGNKSYRLIGIPLYNSTNTKKEVETCFVRHLLS</sequence>
<comment type="caution">
    <text evidence="4">The sequence shown here is derived from an EMBL/GenBank/DDBJ whole genome shotgun (WGS) entry which is preliminary data.</text>
</comment>
<dbReference type="REBASE" id="252875">
    <property type="entry name" value="Sju2681ORF4480P"/>
</dbReference>
<evidence type="ECO:0000259" key="2">
    <source>
        <dbReference type="SMART" id="SM00487"/>
    </source>
</evidence>
<evidence type="ECO:0000313" key="6">
    <source>
        <dbReference type="Proteomes" id="UP000031980"/>
    </source>
</evidence>
<keyword evidence="1" id="KW-0472">Membrane</keyword>
<evidence type="ECO:0000256" key="1">
    <source>
        <dbReference type="SAM" id="Phobius"/>
    </source>
</evidence>
<dbReference type="PANTHER" id="PTHR47396:SF1">
    <property type="entry name" value="ATP-DEPENDENT HELICASE IRC3-RELATED"/>
    <property type="match status" value="1"/>
</dbReference>
<dbReference type="PANTHER" id="PTHR47396">
    <property type="entry name" value="TYPE I RESTRICTION ENZYME ECOKI R PROTEIN"/>
    <property type="match status" value="1"/>
</dbReference>